<name>A0ABY9HR43_9ACTN</name>
<dbReference type="Pfam" id="PF00211">
    <property type="entry name" value="Guanylate_cyc"/>
    <property type="match status" value="1"/>
</dbReference>
<evidence type="ECO:0000256" key="2">
    <source>
        <dbReference type="ARBA" id="ARBA00022840"/>
    </source>
</evidence>
<sequence>MPDGARFCPECGTPVVAGAPSSDSRRIVTALFIDLVGSTVLAETLDPEALRRTMDRYYRACTTAVTEHGGVVEKFIGDAVMAVFGAFVTHEDDALHAVRAACAVRESVAAIATGPGVRLDIHCGIASGEAVVAGVLGGAARVVGDVVHTAARLQSHADPHEILIGEETAGLVGGRVRMEAVAPLRVKGKREPVAARRVLSVLDAASREDLVPLVGREGELRVLWAEFAEARDERRSRPVTVAGPPGIGKSRLVREFLDRVGEDAVVLRAGCQAFGAGLAHRPLAEAVWSLPGGWEQAQRALETLRPGADRAVTALAVALGVRTGSGLPVSVDEIGWAFRRLLEALGRDAPVVLVLEDFQWAQPTLSDMVADLAEGARDTPLLIICVTRAETGAAVPAGDLALRLDALPPAQTERLVELLADRAEVAAQEAVATDDLARVVRECDGNPLFAELLLENLAGHRAVDQGVPTSIRVLLTAWLDRLPATDRAVLERSAGVGGSFTAEEVRALAEDEPALADGVLDDALGRLLRSRVIHPYGPPGTYRFTRALARDTLYEMTSKARRATWHTVLADRLEGGAPGPAAEGDAAHHLESACRLRSEADPGDPGLPALTGRAARALVTTGYGALHRRDLPAAVSLMERGRALTPDGDPQHRVLAARITDAYAALGRWDSARRAVAEAERRNGGDAPTRDTCAILRRLIALRSGGPEPAGAPYAPGGGPAVPGPADDLSWCRLHQLSSLRSFAEGRVGAAEGSMRDALSRARGLGDTYEGNRILASICELTQWSPTPLTQAIVLCEELVRRFDGDRSLLVPVLLTRARHLALSDRVDAAREDIALVRVHCDDLALALGTLAADQTAGFVESLAGAHLTAAGHYGAAADGLAALGQTRTAATLRLYAARERFCTGHGPGPDAAELADPPADQPEETRTRAVRLALRARARARAGAYGDAVGDAGRAVAALDGTDDPCLIGDVWFEAARVLDAAGEPERARHAAGRALDALTAKEAVLPARTVRAWSTAGPEEDR</sequence>
<keyword evidence="5" id="KW-1185">Reference proteome</keyword>
<evidence type="ECO:0000259" key="3">
    <source>
        <dbReference type="PROSITE" id="PS50125"/>
    </source>
</evidence>
<keyword evidence="1" id="KW-0547">Nucleotide-binding</keyword>
<dbReference type="SMART" id="SM00044">
    <property type="entry name" value="CYCc"/>
    <property type="match status" value="1"/>
</dbReference>
<dbReference type="InterPro" id="IPR029787">
    <property type="entry name" value="Nucleotide_cyclase"/>
</dbReference>
<dbReference type="PANTHER" id="PTHR16305">
    <property type="entry name" value="TESTICULAR SOLUBLE ADENYLYL CYCLASE"/>
    <property type="match status" value="1"/>
</dbReference>
<dbReference type="Gene3D" id="3.40.50.300">
    <property type="entry name" value="P-loop containing nucleotide triphosphate hydrolases"/>
    <property type="match status" value="1"/>
</dbReference>
<reference evidence="4 5" key="1">
    <citation type="submission" date="2023-03" db="EMBL/GenBank/DDBJ databases">
        <title>Isolation and description of six Streptomyces strains from soil environments, able to metabolize different microbial glucans.</title>
        <authorList>
            <person name="Widen T."/>
            <person name="Larsbrink J."/>
        </authorList>
    </citation>
    <scope>NUCLEOTIDE SEQUENCE [LARGE SCALE GENOMIC DNA]</scope>
    <source>
        <strain evidence="4 5">Mut1</strain>
    </source>
</reference>
<keyword evidence="2" id="KW-0067">ATP-binding</keyword>
<dbReference type="Gene3D" id="3.30.70.1230">
    <property type="entry name" value="Nucleotide cyclase"/>
    <property type="match status" value="1"/>
</dbReference>
<dbReference type="EMBL" id="CP120997">
    <property type="protein sequence ID" value="WLQ37022.1"/>
    <property type="molecule type" value="Genomic_DNA"/>
</dbReference>
<evidence type="ECO:0000313" key="4">
    <source>
        <dbReference type="EMBL" id="WLQ37022.1"/>
    </source>
</evidence>
<dbReference type="PROSITE" id="PS50125">
    <property type="entry name" value="GUANYLATE_CYCLASE_2"/>
    <property type="match status" value="1"/>
</dbReference>
<protein>
    <submittedName>
        <fullName evidence="4">AAA family ATPase</fullName>
    </submittedName>
</protein>
<dbReference type="InterPro" id="IPR041664">
    <property type="entry name" value="AAA_16"/>
</dbReference>
<dbReference type="PANTHER" id="PTHR16305:SF28">
    <property type="entry name" value="GUANYLATE CYCLASE DOMAIN-CONTAINING PROTEIN"/>
    <property type="match status" value="1"/>
</dbReference>
<dbReference type="SUPFAM" id="SSF52540">
    <property type="entry name" value="P-loop containing nucleoside triphosphate hydrolases"/>
    <property type="match status" value="1"/>
</dbReference>
<dbReference type="CDD" id="cd07302">
    <property type="entry name" value="CHD"/>
    <property type="match status" value="1"/>
</dbReference>
<dbReference type="Gene3D" id="1.25.40.10">
    <property type="entry name" value="Tetratricopeptide repeat domain"/>
    <property type="match status" value="1"/>
</dbReference>
<accession>A0ABY9HR43</accession>
<dbReference type="InterPro" id="IPR001054">
    <property type="entry name" value="A/G_cyclase"/>
</dbReference>
<dbReference type="SUPFAM" id="SSF55073">
    <property type="entry name" value="Nucleotide cyclase"/>
    <property type="match status" value="1"/>
</dbReference>
<organism evidence="4 5">
    <name type="scientific">Streptomyces castrisilvae</name>
    <dbReference type="NCBI Taxonomy" id="3033811"/>
    <lineage>
        <taxon>Bacteria</taxon>
        <taxon>Bacillati</taxon>
        <taxon>Actinomycetota</taxon>
        <taxon>Actinomycetes</taxon>
        <taxon>Kitasatosporales</taxon>
        <taxon>Streptomycetaceae</taxon>
        <taxon>Streptomyces</taxon>
    </lineage>
</organism>
<dbReference type="InterPro" id="IPR011990">
    <property type="entry name" value="TPR-like_helical_dom_sf"/>
</dbReference>
<dbReference type="InterPro" id="IPR027417">
    <property type="entry name" value="P-loop_NTPase"/>
</dbReference>
<dbReference type="Proteomes" id="UP001239522">
    <property type="component" value="Chromosome"/>
</dbReference>
<gene>
    <name evidence="4" type="ORF">P8A18_27905</name>
</gene>
<proteinExistence type="predicted"/>
<evidence type="ECO:0000256" key="1">
    <source>
        <dbReference type="ARBA" id="ARBA00022741"/>
    </source>
</evidence>
<evidence type="ECO:0000313" key="5">
    <source>
        <dbReference type="Proteomes" id="UP001239522"/>
    </source>
</evidence>
<feature type="domain" description="Guanylate cyclase" evidence="3">
    <location>
        <begin position="29"/>
        <end position="154"/>
    </location>
</feature>
<dbReference type="Pfam" id="PF13191">
    <property type="entry name" value="AAA_16"/>
    <property type="match status" value="1"/>
</dbReference>
<dbReference type="RefSeq" id="WP_306058855.1">
    <property type="nucleotide sequence ID" value="NZ_CP120997.1"/>
</dbReference>